<sequence>MIDRILSNFFGWIDSLFEKLDEVLTFDFPNSNKKKKKKK</sequence>
<proteinExistence type="predicted"/>
<accession>A0AC59HCB2</accession>
<dbReference type="Proteomes" id="UP000317351">
    <property type="component" value="Segment"/>
</dbReference>
<gene>
    <name evidence="1" type="ORF">P119_gp49</name>
</gene>
<dbReference type="EMBL" id="MH598806">
    <property type="protein sequence ID" value="AXH71398.1"/>
    <property type="molecule type" value="Genomic_DNA"/>
</dbReference>
<organism evidence="1 2">
    <name type="scientific">Pelagibacter phage HTVC119P</name>
    <dbReference type="NCBI Taxonomy" id="2283020"/>
    <lineage>
        <taxon>Viruses</taxon>
        <taxon>Duplodnaviria</taxon>
        <taxon>Heunggongvirae</taxon>
        <taxon>Uroviricota</taxon>
        <taxon>Caudoviricetes</taxon>
        <taxon>Autographivirales</taxon>
        <taxon>Votkovvirus</taxon>
    </lineage>
</organism>
<evidence type="ECO:0000313" key="1">
    <source>
        <dbReference type="EMBL" id="AXH71398.1"/>
    </source>
</evidence>
<name>A0AC59HCB2_9CAUD</name>
<protein>
    <submittedName>
        <fullName evidence="1">Uncharacterized protein</fullName>
    </submittedName>
</protein>
<evidence type="ECO:0000313" key="2">
    <source>
        <dbReference type="Proteomes" id="UP000317351"/>
    </source>
</evidence>
<reference evidence="1 2" key="1">
    <citation type="journal article" date="2019" name="Environ. Microbiol.">
        <title>Pelagiphages in the Podoviridae family integrate into host genomes.</title>
        <authorList>
            <person name="Zhao Y."/>
            <person name="Qin F."/>
            <person name="Zhang R."/>
            <person name="Giovannoni S.J."/>
            <person name="Zhang Z."/>
            <person name="Sun J."/>
            <person name="Du S."/>
            <person name="Rensing C."/>
        </authorList>
    </citation>
    <scope>NUCLEOTIDE SEQUENCE [LARGE SCALE GENOMIC DNA]</scope>
</reference>